<evidence type="ECO:0000256" key="10">
    <source>
        <dbReference type="ARBA" id="ARBA00022723"/>
    </source>
</evidence>
<reference evidence="23 24" key="1">
    <citation type="journal article" date="2005" name="Nature">
        <title>Genome sequence, comparative analysis and haplotype structure of the domestic dog.</title>
        <authorList>
            <consortium name="Broad Sequencing Platform"/>
            <person name="Lindblad-Toh K."/>
            <person name="Wade C.M."/>
            <person name="Mikkelsen T.S."/>
            <person name="Karlsson E.K."/>
            <person name="Jaffe D.B."/>
            <person name="Kamal M."/>
            <person name="Clamp M."/>
            <person name="Chang J.L."/>
            <person name="Kulbokas E.J. III"/>
            <person name="Zody M.C."/>
            <person name="Mauceli E."/>
            <person name="Xie X."/>
            <person name="Breen M."/>
            <person name="Wayne R.K."/>
            <person name="Ostrander E.A."/>
            <person name="Ponting C.P."/>
            <person name="Galibert F."/>
            <person name="Smith D.R."/>
            <person name="DeJong P.J."/>
            <person name="Kirkness E."/>
            <person name="Alvarez P."/>
            <person name="Biagi T."/>
            <person name="Brockman W."/>
            <person name="Butler J."/>
            <person name="Chin C.W."/>
            <person name="Cook A."/>
            <person name="Cuff J."/>
            <person name="Daly M.J."/>
            <person name="DeCaprio D."/>
            <person name="Gnerre S."/>
            <person name="Grabherr M."/>
            <person name="Kellis M."/>
            <person name="Kleber M."/>
            <person name="Bardeleben C."/>
            <person name="Goodstadt L."/>
            <person name="Heger A."/>
            <person name="Hitte C."/>
            <person name="Kim L."/>
            <person name="Koepfli K.P."/>
            <person name="Parker H.G."/>
            <person name="Pollinger J.P."/>
            <person name="Searle S.M."/>
            <person name="Sutter N.B."/>
            <person name="Thomas R."/>
            <person name="Webber C."/>
            <person name="Baldwin J."/>
            <person name="Abebe A."/>
            <person name="Abouelleil A."/>
            <person name="Aftuck L."/>
            <person name="Ait-Zahra M."/>
            <person name="Aldredge T."/>
            <person name="Allen N."/>
            <person name="An P."/>
            <person name="Anderson S."/>
            <person name="Antoine C."/>
            <person name="Arachchi H."/>
            <person name="Aslam A."/>
            <person name="Ayotte L."/>
            <person name="Bachantsang P."/>
            <person name="Barry A."/>
            <person name="Bayul T."/>
            <person name="Benamara M."/>
            <person name="Berlin A."/>
            <person name="Bessette D."/>
            <person name="Blitshteyn B."/>
            <person name="Bloom T."/>
            <person name="Blye J."/>
            <person name="Boguslavskiy L."/>
            <person name="Bonnet C."/>
            <person name="Boukhgalter B."/>
            <person name="Brown A."/>
            <person name="Cahill P."/>
            <person name="Calixte N."/>
            <person name="Camarata J."/>
            <person name="Cheshatsang Y."/>
            <person name="Chu J."/>
            <person name="Citroen M."/>
            <person name="Collymore A."/>
            <person name="Cooke P."/>
            <person name="Dawoe T."/>
            <person name="Daza R."/>
            <person name="Decktor K."/>
            <person name="DeGray S."/>
            <person name="Dhargay N."/>
            <person name="Dooley K."/>
            <person name="Dooley K."/>
            <person name="Dorje P."/>
            <person name="Dorjee K."/>
            <person name="Dorris L."/>
            <person name="Duffey N."/>
            <person name="Dupes A."/>
            <person name="Egbiremolen O."/>
            <person name="Elong R."/>
            <person name="Falk J."/>
            <person name="Farina A."/>
            <person name="Faro S."/>
            <person name="Ferguson D."/>
            <person name="Ferreira P."/>
            <person name="Fisher S."/>
            <person name="FitzGerald M."/>
            <person name="Foley K."/>
            <person name="Foley C."/>
            <person name="Franke A."/>
            <person name="Friedrich D."/>
            <person name="Gage D."/>
            <person name="Garber M."/>
            <person name="Gearin G."/>
            <person name="Giannoukos G."/>
            <person name="Goode T."/>
            <person name="Goyette A."/>
            <person name="Graham J."/>
            <person name="Grandbois E."/>
            <person name="Gyaltsen K."/>
            <person name="Hafez N."/>
            <person name="Hagopian D."/>
            <person name="Hagos B."/>
            <person name="Hall J."/>
            <person name="Healy C."/>
            <person name="Hegarty R."/>
            <person name="Honan T."/>
            <person name="Horn A."/>
            <person name="Houde N."/>
            <person name="Hughes L."/>
            <person name="Hunnicutt L."/>
            <person name="Husby M."/>
            <person name="Jester B."/>
            <person name="Jones C."/>
            <person name="Kamat A."/>
            <person name="Kanga B."/>
            <person name="Kells C."/>
            <person name="Khazanovich D."/>
            <person name="Kieu A.C."/>
            <person name="Kisner P."/>
            <person name="Kumar M."/>
            <person name="Lance K."/>
            <person name="Landers T."/>
            <person name="Lara M."/>
            <person name="Lee W."/>
            <person name="Leger J.P."/>
            <person name="Lennon N."/>
            <person name="Leuper L."/>
            <person name="LeVine S."/>
            <person name="Liu J."/>
            <person name="Liu X."/>
            <person name="Lokyitsang Y."/>
            <person name="Lokyitsang T."/>
            <person name="Lui A."/>
            <person name="Macdonald J."/>
            <person name="Major J."/>
            <person name="Marabella R."/>
            <person name="Maru K."/>
            <person name="Matthews C."/>
            <person name="McDonough S."/>
            <person name="Mehta T."/>
            <person name="Meldrim J."/>
            <person name="Melnikov A."/>
            <person name="Meneus L."/>
            <person name="Mihalev A."/>
            <person name="Mihova T."/>
            <person name="Miller K."/>
            <person name="Mittelman R."/>
            <person name="Mlenga V."/>
            <person name="Mulrain L."/>
            <person name="Munson G."/>
            <person name="Navidi A."/>
            <person name="Naylor J."/>
            <person name="Nguyen T."/>
            <person name="Nguyen N."/>
            <person name="Nguyen C."/>
            <person name="Nguyen T."/>
            <person name="Nicol R."/>
            <person name="Norbu N."/>
            <person name="Norbu C."/>
            <person name="Novod N."/>
            <person name="Nyima T."/>
            <person name="Olandt P."/>
            <person name="O'Neill B."/>
            <person name="O'Neill K."/>
            <person name="Osman S."/>
            <person name="Oyono L."/>
            <person name="Patti C."/>
            <person name="Perrin D."/>
            <person name="Phunkhang P."/>
            <person name="Pierre F."/>
            <person name="Priest M."/>
            <person name="Rachupka A."/>
            <person name="Raghuraman S."/>
            <person name="Rameau R."/>
            <person name="Ray V."/>
            <person name="Raymond C."/>
            <person name="Rege F."/>
            <person name="Rise C."/>
            <person name="Rogers J."/>
            <person name="Rogov P."/>
            <person name="Sahalie J."/>
            <person name="Settipalli S."/>
            <person name="Sharpe T."/>
            <person name="Shea T."/>
            <person name="Sheehan M."/>
            <person name="Sherpa N."/>
            <person name="Shi J."/>
            <person name="Shih D."/>
            <person name="Sloan J."/>
            <person name="Smith C."/>
            <person name="Sparrow T."/>
            <person name="Stalker J."/>
            <person name="Stange-Thomann N."/>
            <person name="Stavropoulos S."/>
            <person name="Stone C."/>
            <person name="Stone S."/>
            <person name="Sykes S."/>
            <person name="Tchuinga P."/>
            <person name="Tenzing P."/>
            <person name="Tesfaye S."/>
            <person name="Thoulutsang D."/>
            <person name="Thoulutsang Y."/>
            <person name="Topham K."/>
            <person name="Topping I."/>
            <person name="Tsamla T."/>
            <person name="Vassiliev H."/>
            <person name="Venkataraman V."/>
            <person name="Vo A."/>
            <person name="Wangchuk T."/>
            <person name="Wangdi T."/>
            <person name="Weiand M."/>
            <person name="Wilkinson J."/>
            <person name="Wilson A."/>
            <person name="Yadav S."/>
            <person name="Yang S."/>
            <person name="Yang X."/>
            <person name="Young G."/>
            <person name="Yu Q."/>
            <person name="Zainoun J."/>
            <person name="Zembek L."/>
            <person name="Zimmer A."/>
            <person name="Lander E.S."/>
        </authorList>
    </citation>
    <scope>NUCLEOTIDE SEQUENCE [LARGE SCALE GENOMIC DNA]</scope>
    <source>
        <strain evidence="23">Boxer</strain>
    </source>
</reference>
<keyword evidence="16" id="KW-0131">Cell cycle</keyword>
<keyword evidence="10" id="KW-0479">Metal-binding</keyword>
<evidence type="ECO:0000256" key="16">
    <source>
        <dbReference type="ARBA" id="ARBA00023306"/>
    </source>
</evidence>
<dbReference type="AlphaFoldDB" id="A0A8P0SLX2"/>
<dbReference type="InterPro" id="IPR052355">
    <property type="entry name" value="CENP-V-like"/>
</dbReference>
<keyword evidence="17" id="KW-0137">Centromere</keyword>
<feature type="compositionally biased region" description="Low complexity" evidence="21">
    <location>
        <begin position="73"/>
        <end position="82"/>
    </location>
</feature>
<dbReference type="GO" id="GO:0005634">
    <property type="term" value="C:nucleus"/>
    <property type="evidence" value="ECO:0007669"/>
    <property type="project" value="UniProtKB-SubCell"/>
</dbReference>
<keyword evidence="12" id="KW-0862">Zinc</keyword>
<keyword evidence="8" id="KW-0597">Phosphoprotein</keyword>
<evidence type="ECO:0000313" key="23">
    <source>
        <dbReference type="Ensembl" id="ENSCAFP00000026621.5"/>
    </source>
</evidence>
<feature type="domain" description="CENP-V/GFA" evidence="22">
    <location>
        <begin position="216"/>
        <end position="328"/>
    </location>
</feature>
<proteinExistence type="inferred from homology"/>
<accession>A0A8P0SLX2</accession>
<dbReference type="Pfam" id="PF04828">
    <property type="entry name" value="GFA"/>
    <property type="match status" value="1"/>
</dbReference>
<evidence type="ECO:0000256" key="6">
    <source>
        <dbReference type="ARBA" id="ARBA00022481"/>
    </source>
</evidence>
<evidence type="ECO:0000256" key="8">
    <source>
        <dbReference type="ARBA" id="ARBA00022553"/>
    </source>
</evidence>
<evidence type="ECO:0000256" key="21">
    <source>
        <dbReference type="SAM" id="MobiDB-lite"/>
    </source>
</evidence>
<dbReference type="GO" id="GO:0046872">
    <property type="term" value="F:metal ion binding"/>
    <property type="evidence" value="ECO:0007669"/>
    <property type="project" value="UniProtKB-KW"/>
</dbReference>
<dbReference type="PROSITE" id="PS51891">
    <property type="entry name" value="CENP_V_GFA"/>
    <property type="match status" value="1"/>
</dbReference>
<keyword evidence="14" id="KW-0206">Cytoskeleton</keyword>
<evidence type="ECO:0000256" key="3">
    <source>
        <dbReference type="ARBA" id="ARBA00004629"/>
    </source>
</evidence>
<dbReference type="Ensembl" id="ENSCAFT00000028623.6">
    <property type="protein sequence ID" value="ENSCAFP00000026621.5"/>
    <property type="gene ID" value="ENSCAFG00000018019.6"/>
</dbReference>
<dbReference type="GO" id="GO:0000776">
    <property type="term" value="C:kinetochore"/>
    <property type="evidence" value="ECO:0007669"/>
    <property type="project" value="UniProtKB-KW"/>
</dbReference>
<evidence type="ECO:0000256" key="1">
    <source>
        <dbReference type="ARBA" id="ARBA00004123"/>
    </source>
</evidence>
<evidence type="ECO:0000256" key="13">
    <source>
        <dbReference type="ARBA" id="ARBA00022838"/>
    </source>
</evidence>
<sequence length="343" mass="36353">MERAGAGPEERGPAGSGVCSRASARGRGPVAGGQGRGRGCSAPWGGRSAGGRGRGARARAGARAGRAEDARAARPARPAAGAMQRTRSYSAAKARGQTRSRASGTPPAAPPAPGASRARRSASQAGGESGAAARQPSTKPRPKQSSPRAQEAGPGQAPPELPLLPLPTSASPAASLPDLGDQRERWETFQKRQRLTFEGAAKLLLDTFEYQGLVKHTGGCHCGAVRFEVWASADLHIFDCNCSICKKKQNRHFIVPASRFKLLKGAESITTYTFNTHKAQHTFCKRCGVQSFYTPRSNPGGFGIAPHCLDEGTVRSVVIEEFNGTDWEKAMKEHKTIKNMSKE</sequence>
<feature type="compositionally biased region" description="Polar residues" evidence="21">
    <location>
        <begin position="135"/>
        <end position="148"/>
    </location>
</feature>
<keyword evidence="5" id="KW-0158">Chromosome</keyword>
<evidence type="ECO:0000256" key="14">
    <source>
        <dbReference type="ARBA" id="ARBA00023212"/>
    </source>
</evidence>
<dbReference type="SUPFAM" id="SSF51316">
    <property type="entry name" value="Mss4-like"/>
    <property type="match status" value="1"/>
</dbReference>
<dbReference type="InterPro" id="IPR006913">
    <property type="entry name" value="CENP-V/GFA"/>
</dbReference>
<evidence type="ECO:0000313" key="24">
    <source>
        <dbReference type="Proteomes" id="UP000002254"/>
    </source>
</evidence>
<keyword evidence="6" id="KW-0488">Methylation</keyword>
<organism evidence="23 24">
    <name type="scientific">Canis lupus familiaris</name>
    <name type="common">Dog</name>
    <name type="synonym">Canis familiaris</name>
    <dbReference type="NCBI Taxonomy" id="9615"/>
    <lineage>
        <taxon>Eukaryota</taxon>
        <taxon>Metazoa</taxon>
        <taxon>Chordata</taxon>
        <taxon>Craniata</taxon>
        <taxon>Vertebrata</taxon>
        <taxon>Euteleostomi</taxon>
        <taxon>Mammalia</taxon>
        <taxon>Eutheria</taxon>
        <taxon>Laurasiatheria</taxon>
        <taxon>Carnivora</taxon>
        <taxon>Caniformia</taxon>
        <taxon>Canidae</taxon>
        <taxon>Canis</taxon>
    </lineage>
</organism>
<dbReference type="GO" id="GO:0051301">
    <property type="term" value="P:cell division"/>
    <property type="evidence" value="ECO:0007669"/>
    <property type="project" value="UniProtKB-KW"/>
</dbReference>
<keyword evidence="9" id="KW-0132">Cell division</keyword>
<feature type="compositionally biased region" description="Gly residues" evidence="21">
    <location>
        <begin position="29"/>
        <end position="38"/>
    </location>
</feature>
<evidence type="ECO:0000256" key="11">
    <source>
        <dbReference type="ARBA" id="ARBA00022776"/>
    </source>
</evidence>
<protein>
    <recommendedName>
        <fullName evidence="19">Centromere protein V</fullName>
    </recommendedName>
    <alternativeName>
        <fullName evidence="20">Proline-rich protein 6</fullName>
    </alternativeName>
</protein>
<dbReference type="Proteomes" id="UP000002254">
    <property type="component" value="Chromosome 5"/>
</dbReference>
<evidence type="ECO:0000256" key="18">
    <source>
        <dbReference type="ARBA" id="ARBA00058433"/>
    </source>
</evidence>
<dbReference type="GO" id="GO:0005819">
    <property type="term" value="C:spindle"/>
    <property type="evidence" value="ECO:0007669"/>
    <property type="project" value="UniProtKB-SubCell"/>
</dbReference>
<evidence type="ECO:0000259" key="22">
    <source>
        <dbReference type="PROSITE" id="PS51891"/>
    </source>
</evidence>
<dbReference type="Gene3D" id="2.170.150.70">
    <property type="match status" value="1"/>
</dbReference>
<dbReference type="FunCoup" id="A0A8P0SLX2">
    <property type="interactions" value="5"/>
</dbReference>
<evidence type="ECO:0000256" key="9">
    <source>
        <dbReference type="ARBA" id="ARBA00022618"/>
    </source>
</evidence>
<evidence type="ECO:0000256" key="12">
    <source>
        <dbReference type="ARBA" id="ARBA00022833"/>
    </source>
</evidence>
<feature type="compositionally biased region" description="Pro residues" evidence="21">
    <location>
        <begin position="156"/>
        <end position="165"/>
    </location>
</feature>
<evidence type="ECO:0000256" key="15">
    <source>
        <dbReference type="ARBA" id="ARBA00023242"/>
    </source>
</evidence>
<dbReference type="FunFam" id="2.170.150.70:FF:000001">
    <property type="entry name" value="Centromere protein V"/>
    <property type="match status" value="1"/>
</dbReference>
<evidence type="ECO:0000256" key="20">
    <source>
        <dbReference type="ARBA" id="ARBA00077491"/>
    </source>
</evidence>
<comment type="similarity">
    <text evidence="4">Belongs to the Gfa family.</text>
</comment>
<dbReference type="GO" id="GO:0016846">
    <property type="term" value="F:carbon-sulfur lyase activity"/>
    <property type="evidence" value="ECO:0007669"/>
    <property type="project" value="InterPro"/>
</dbReference>
<comment type="function">
    <text evidence="18">Required for distribution of pericentromeric heterochromatin in interphase nuclei and for centromere formation and organization, chromosome alignment and cytokinesis.</text>
</comment>
<keyword evidence="13" id="KW-0995">Kinetochore</keyword>
<evidence type="ECO:0000256" key="17">
    <source>
        <dbReference type="ARBA" id="ARBA00023328"/>
    </source>
</evidence>
<name>A0A8P0SLX2_CANLF</name>
<feature type="region of interest" description="Disordered" evidence="21">
    <location>
        <begin position="1"/>
        <end position="180"/>
    </location>
</feature>
<dbReference type="PANTHER" id="PTHR28620">
    <property type="entry name" value="CENTROMERE PROTEIN V"/>
    <property type="match status" value="1"/>
</dbReference>
<dbReference type="PANTHER" id="PTHR28620:SF4">
    <property type="entry name" value="CENTROMERE PROTEIN V"/>
    <property type="match status" value="1"/>
</dbReference>
<evidence type="ECO:0000256" key="5">
    <source>
        <dbReference type="ARBA" id="ARBA00022454"/>
    </source>
</evidence>
<feature type="compositionally biased region" description="Low complexity" evidence="21">
    <location>
        <begin position="121"/>
        <end position="134"/>
    </location>
</feature>
<feature type="compositionally biased region" description="Low complexity" evidence="21">
    <location>
        <begin position="166"/>
        <end position="179"/>
    </location>
</feature>
<evidence type="ECO:0000256" key="7">
    <source>
        <dbReference type="ARBA" id="ARBA00022490"/>
    </source>
</evidence>
<comment type="subcellular location">
    <subcellularLocation>
        <location evidence="3">Chromosome</location>
        <location evidence="3">Centromere</location>
        <location evidence="3">Kinetochore</location>
    </subcellularLocation>
    <subcellularLocation>
        <location evidence="2">Cytoplasm</location>
        <location evidence="2">Cytoskeleton</location>
        <location evidence="2">Spindle</location>
    </subcellularLocation>
    <subcellularLocation>
        <location evidence="1">Nucleus</location>
    </subcellularLocation>
</comment>
<evidence type="ECO:0000256" key="4">
    <source>
        <dbReference type="ARBA" id="ARBA00005495"/>
    </source>
</evidence>
<evidence type="ECO:0000256" key="19">
    <source>
        <dbReference type="ARBA" id="ARBA00068534"/>
    </source>
</evidence>
<keyword evidence="7" id="KW-0963">Cytoplasm</keyword>
<evidence type="ECO:0000256" key="2">
    <source>
        <dbReference type="ARBA" id="ARBA00004186"/>
    </source>
</evidence>
<dbReference type="InterPro" id="IPR011057">
    <property type="entry name" value="Mss4-like_sf"/>
</dbReference>
<keyword evidence="15" id="KW-0539">Nucleus</keyword>
<reference evidence="23" key="2">
    <citation type="submission" date="2025-08" db="UniProtKB">
        <authorList>
            <consortium name="Ensembl"/>
        </authorList>
    </citation>
    <scope>IDENTIFICATION</scope>
</reference>
<gene>
    <name evidence="23" type="primary">CENPV</name>
</gene>
<feature type="compositionally biased region" description="Basic and acidic residues" evidence="21">
    <location>
        <begin position="1"/>
        <end position="12"/>
    </location>
</feature>
<keyword evidence="11" id="KW-0498">Mitosis</keyword>